<proteinExistence type="predicted"/>
<dbReference type="CDD" id="cd17298">
    <property type="entry name" value="DUF1907"/>
    <property type="match status" value="1"/>
</dbReference>
<dbReference type="KEGG" id="clec:106661624"/>
<name>A0A8I6RB80_CIMLE</name>
<evidence type="ECO:0000256" key="6">
    <source>
        <dbReference type="ARBA" id="ARBA00023242"/>
    </source>
</evidence>
<evidence type="ECO:0000256" key="4">
    <source>
        <dbReference type="ARBA" id="ARBA00022801"/>
    </source>
</evidence>
<comment type="subcellular location">
    <subcellularLocation>
        <location evidence="1">Nucleus</location>
    </subcellularLocation>
</comment>
<dbReference type="AlphaFoldDB" id="A0A8I6RB80"/>
<dbReference type="OMA" id="YHIMPDF"/>
<evidence type="ECO:0000256" key="2">
    <source>
        <dbReference type="ARBA" id="ARBA00011245"/>
    </source>
</evidence>
<dbReference type="Proteomes" id="UP000494040">
    <property type="component" value="Unassembled WGS sequence"/>
</dbReference>
<dbReference type="GO" id="GO:0008270">
    <property type="term" value="F:zinc ion binding"/>
    <property type="evidence" value="ECO:0007669"/>
    <property type="project" value="TreeGrafter"/>
</dbReference>
<accession>A0A8I6RB80</accession>
<protein>
    <recommendedName>
        <fullName evidence="7">DUF1907 domain-containing protein</fullName>
    </recommendedName>
</protein>
<dbReference type="SMART" id="SM01168">
    <property type="entry name" value="DUF1907"/>
    <property type="match status" value="1"/>
</dbReference>
<dbReference type="EnsemblMetazoa" id="XM_014385153.2">
    <property type="protein sequence ID" value="XP_014240639.1"/>
    <property type="gene ID" value="LOC106661624"/>
</dbReference>
<evidence type="ECO:0000256" key="1">
    <source>
        <dbReference type="ARBA" id="ARBA00004123"/>
    </source>
</evidence>
<evidence type="ECO:0000259" key="7">
    <source>
        <dbReference type="SMART" id="SM01168"/>
    </source>
</evidence>
<evidence type="ECO:0000313" key="9">
    <source>
        <dbReference type="Proteomes" id="UP000494040"/>
    </source>
</evidence>
<dbReference type="EnsemblMetazoa" id="XM_014385152.2">
    <property type="protein sequence ID" value="XP_014240638.1"/>
    <property type="gene ID" value="LOC106661624"/>
</dbReference>
<dbReference type="PANTHER" id="PTHR13204:SF1">
    <property type="entry name" value="ESTER HYDROLASE C11ORF54"/>
    <property type="match status" value="1"/>
</dbReference>
<gene>
    <name evidence="8" type="primary">106661624</name>
</gene>
<keyword evidence="5" id="KW-0862">Zinc</keyword>
<evidence type="ECO:0000256" key="5">
    <source>
        <dbReference type="ARBA" id="ARBA00022833"/>
    </source>
</evidence>
<dbReference type="Pfam" id="PF08925">
    <property type="entry name" value="DUF1907"/>
    <property type="match status" value="1"/>
</dbReference>
<keyword evidence="3" id="KW-0479">Metal-binding</keyword>
<organism evidence="8 9">
    <name type="scientific">Cimex lectularius</name>
    <name type="common">Bed bug</name>
    <name type="synonym">Acanthia lectularia</name>
    <dbReference type="NCBI Taxonomy" id="79782"/>
    <lineage>
        <taxon>Eukaryota</taxon>
        <taxon>Metazoa</taxon>
        <taxon>Ecdysozoa</taxon>
        <taxon>Arthropoda</taxon>
        <taxon>Hexapoda</taxon>
        <taxon>Insecta</taxon>
        <taxon>Pterygota</taxon>
        <taxon>Neoptera</taxon>
        <taxon>Paraneoptera</taxon>
        <taxon>Hemiptera</taxon>
        <taxon>Heteroptera</taxon>
        <taxon>Panheteroptera</taxon>
        <taxon>Cimicomorpha</taxon>
        <taxon>Cimicidae</taxon>
        <taxon>Cimex</taxon>
    </lineage>
</organism>
<dbReference type="OrthoDB" id="5119241at2759"/>
<keyword evidence="6" id="KW-0539">Nucleus</keyword>
<keyword evidence="4" id="KW-0378">Hydrolase</keyword>
<sequence>MNKVKKLYKPNLEELQYALTNGLKSNFAEVSVDVVDCPDLTKEPFGLKSKGLGGSTAVVDVGGPPYLLPNVFRDKLYDFRDVAKTVNLNPCFIVGAGAGPWPYANTNCEMIANVVVQDGKVDSGTVISKISKDTGKMEVEFISKDESRFALLANFFVSEGKESKVLKVNCKKRKGNLDFVTAMRTSLANHFYDKYIGMGGLFVVKKGKVRQHVMQDFSEKPLNTEKDLNEWLRFFEMSAPLIALGAFLSQDVPDFDLRVQHFHSFSHHNEAGHYHYDTTPDDIEYEAYLNVADTLHRIDQPLVTHKFGRD</sequence>
<dbReference type="GO" id="GO:0005634">
    <property type="term" value="C:nucleus"/>
    <property type="evidence" value="ECO:0007669"/>
    <property type="project" value="UniProtKB-SubCell"/>
</dbReference>
<evidence type="ECO:0000256" key="3">
    <source>
        <dbReference type="ARBA" id="ARBA00022723"/>
    </source>
</evidence>
<feature type="domain" description="DUF1907" evidence="7">
    <location>
        <begin position="18"/>
        <end position="298"/>
    </location>
</feature>
<keyword evidence="9" id="KW-1185">Reference proteome</keyword>
<dbReference type="GO" id="GO:0016788">
    <property type="term" value="F:hydrolase activity, acting on ester bonds"/>
    <property type="evidence" value="ECO:0007669"/>
    <property type="project" value="TreeGrafter"/>
</dbReference>
<comment type="subunit">
    <text evidence="2">Monomer.</text>
</comment>
<evidence type="ECO:0000313" key="8">
    <source>
        <dbReference type="EnsemblMetazoa" id="XP_014240639.1"/>
    </source>
</evidence>
<dbReference type="SUPFAM" id="SSF117856">
    <property type="entry name" value="AF0104/ALDC/Ptd012-like"/>
    <property type="match status" value="1"/>
</dbReference>
<dbReference type="InterPro" id="IPR015021">
    <property type="entry name" value="C11orf54_DUF1907"/>
</dbReference>
<dbReference type="PANTHER" id="PTHR13204">
    <property type="entry name" value="PTD012 PROTEIN"/>
    <property type="match status" value="1"/>
</dbReference>
<reference evidence="8" key="1">
    <citation type="submission" date="2022-01" db="UniProtKB">
        <authorList>
            <consortium name="EnsemblMetazoa"/>
        </authorList>
    </citation>
    <scope>IDENTIFICATION</scope>
</reference>